<evidence type="ECO:0000313" key="9">
    <source>
        <dbReference type="EMBL" id="KAF9679064.1"/>
    </source>
</evidence>
<evidence type="ECO:0000259" key="8">
    <source>
        <dbReference type="Pfam" id="PF03936"/>
    </source>
</evidence>
<dbReference type="GO" id="GO:0034009">
    <property type="term" value="F:isoprene synthase activity"/>
    <property type="evidence" value="ECO:0007669"/>
    <property type="project" value="UniProtKB-EC"/>
</dbReference>
<dbReference type="EMBL" id="JADGMS010000007">
    <property type="protein sequence ID" value="KAF9679064.1"/>
    <property type="molecule type" value="Genomic_DNA"/>
</dbReference>
<comment type="caution">
    <text evidence="9">The sequence shown here is derived from an EMBL/GenBank/DDBJ whole genome shotgun (WGS) entry which is preliminary data.</text>
</comment>
<comment type="cofactor">
    <cofactor evidence="1">
        <name>Mg(2+)</name>
        <dbReference type="ChEBI" id="CHEBI:18420"/>
    </cofactor>
</comment>
<dbReference type="FunFam" id="1.50.10.130:FF:000001">
    <property type="entry name" value="Isoprene synthase, chloroplastic"/>
    <property type="match status" value="1"/>
</dbReference>
<dbReference type="InterPro" id="IPR001906">
    <property type="entry name" value="Terpene_synth_N"/>
</dbReference>
<evidence type="ECO:0000256" key="3">
    <source>
        <dbReference type="ARBA" id="ARBA00022842"/>
    </source>
</evidence>
<dbReference type="InterPro" id="IPR036965">
    <property type="entry name" value="Terpene_synth_N_sf"/>
</dbReference>
<dbReference type="SUPFAM" id="SSF48239">
    <property type="entry name" value="Terpenoid cyclases/Protein prenyltransferases"/>
    <property type="match status" value="1"/>
</dbReference>
<dbReference type="GO" id="GO:0000287">
    <property type="term" value="F:magnesium ion binding"/>
    <property type="evidence" value="ECO:0007669"/>
    <property type="project" value="InterPro"/>
</dbReference>
<evidence type="ECO:0000256" key="6">
    <source>
        <dbReference type="ARBA" id="ARBA00067923"/>
    </source>
</evidence>
<dbReference type="InterPro" id="IPR050148">
    <property type="entry name" value="Terpene_synthase-like"/>
</dbReference>
<organism evidence="9 10">
    <name type="scientific">Salix dunnii</name>
    <dbReference type="NCBI Taxonomy" id="1413687"/>
    <lineage>
        <taxon>Eukaryota</taxon>
        <taxon>Viridiplantae</taxon>
        <taxon>Streptophyta</taxon>
        <taxon>Embryophyta</taxon>
        <taxon>Tracheophyta</taxon>
        <taxon>Spermatophyta</taxon>
        <taxon>Magnoliopsida</taxon>
        <taxon>eudicotyledons</taxon>
        <taxon>Gunneridae</taxon>
        <taxon>Pentapetalae</taxon>
        <taxon>rosids</taxon>
        <taxon>fabids</taxon>
        <taxon>Malpighiales</taxon>
        <taxon>Salicaceae</taxon>
        <taxon>Saliceae</taxon>
        <taxon>Salix</taxon>
    </lineage>
</organism>
<dbReference type="Pfam" id="PF01397">
    <property type="entry name" value="Terpene_synth"/>
    <property type="match status" value="1"/>
</dbReference>
<dbReference type="Pfam" id="PF03936">
    <property type="entry name" value="Terpene_synth_C"/>
    <property type="match status" value="1"/>
</dbReference>
<dbReference type="OrthoDB" id="1936865at2759"/>
<protein>
    <recommendedName>
        <fullName evidence="6">Isoprene synthase, chloroplastic</fullName>
        <ecNumber evidence="5">4.2.3.27</ecNumber>
    </recommendedName>
</protein>
<dbReference type="InterPro" id="IPR008930">
    <property type="entry name" value="Terpenoid_cyclase/PrenylTrfase"/>
</dbReference>
<evidence type="ECO:0000256" key="1">
    <source>
        <dbReference type="ARBA" id="ARBA00001946"/>
    </source>
</evidence>
<sequence length="591" mass="67914">MALGLFTSLPSVNSMNWKLEKPRHPLPRAFHRTRMNLKCNACSASLKKSHEESKKRSANYQPTTWSYDFLQSLKNDYAEIYKDKATELEEEVRCMLNSADMGMLTILEMIDDIQRLGLGHRFEKDIKRNLDKISSKEQSSFEAEKSLHATALCFRLLRQHGYEVSQDIFDGFIDDQGSFMAYLHNDIEGMLSLYEASHLAYEGEEILEKAIKQTSMFLKKHLGNSDSINAERVSHALEVPLHHKMIMLEARWHIESYGKREDANPTLLELSKLNFNMAQSVLKGDLQDMSRWWNGLGLRSKLSFSRDRLMECFFWTVGMAFEPEFSSCRKGLTKVTSFITTIDDVYDVYGALDELELFREAVERWDVSAVRDLPDYMKLCFLAFFNSVNEMAYDHLKEHGEDVIPCLTKAVCSSNLMWADLCKAFLQEAKWSCNSITPSFEEYLENAWRSVSGTVILIHAYFLLGGNVSKQALDYLVNYDELLRWPSIIFRLCNDLATSSAEIARGETANSISCYMYETGVSEAEAREHVEKLIQKAWRNMNKYQMDSESTPFARHFVATAINLARIAECTYQHGDGHGAPDSWSKKRISK</sequence>
<evidence type="ECO:0000256" key="4">
    <source>
        <dbReference type="ARBA" id="ARBA00023239"/>
    </source>
</evidence>
<dbReference type="SUPFAM" id="SSF48576">
    <property type="entry name" value="Terpenoid synthases"/>
    <property type="match status" value="1"/>
</dbReference>
<dbReference type="SFLD" id="SFLDS00005">
    <property type="entry name" value="Isoprenoid_Synthase_Type_I"/>
    <property type="match status" value="1"/>
</dbReference>
<dbReference type="GO" id="GO:0120251">
    <property type="term" value="P:hydrocarbon biosynthetic process"/>
    <property type="evidence" value="ECO:0007669"/>
    <property type="project" value="UniProtKB-ARBA"/>
</dbReference>
<dbReference type="Gene3D" id="1.10.600.10">
    <property type="entry name" value="Farnesyl Diphosphate Synthase"/>
    <property type="match status" value="1"/>
</dbReference>
<keyword evidence="3" id="KW-0460">Magnesium</keyword>
<evidence type="ECO:0000313" key="10">
    <source>
        <dbReference type="Proteomes" id="UP000657918"/>
    </source>
</evidence>
<dbReference type="InterPro" id="IPR034741">
    <property type="entry name" value="Terpene_cyclase-like_1_C"/>
</dbReference>
<keyword evidence="2" id="KW-0479">Metal-binding</keyword>
<dbReference type="PANTHER" id="PTHR31225:SF252">
    <property type="entry name" value="TERPENE SYNTHASE 12-RELATED"/>
    <property type="match status" value="1"/>
</dbReference>
<dbReference type="InterPro" id="IPR005630">
    <property type="entry name" value="Terpene_synthase_metal-bd"/>
</dbReference>
<keyword evidence="10" id="KW-1185">Reference proteome</keyword>
<feature type="domain" description="Terpene synthase metal-binding" evidence="8">
    <location>
        <begin position="296"/>
        <end position="539"/>
    </location>
</feature>
<dbReference type="InterPro" id="IPR044814">
    <property type="entry name" value="Terpene_cyclase_plant_C1"/>
</dbReference>
<proteinExistence type="predicted"/>
<evidence type="ECO:0000259" key="7">
    <source>
        <dbReference type="Pfam" id="PF01397"/>
    </source>
</evidence>
<dbReference type="FunFam" id="1.10.600.10:FF:000007">
    <property type="entry name" value="Isoprene synthase, chloroplastic"/>
    <property type="match status" value="1"/>
</dbReference>
<evidence type="ECO:0000256" key="2">
    <source>
        <dbReference type="ARBA" id="ARBA00022723"/>
    </source>
</evidence>
<reference evidence="9 10" key="1">
    <citation type="submission" date="2020-10" db="EMBL/GenBank/DDBJ databases">
        <title>Plant Genome Project.</title>
        <authorList>
            <person name="Zhang R.-G."/>
        </authorList>
    </citation>
    <scope>NUCLEOTIDE SEQUENCE [LARGE SCALE GENOMIC DNA]</scope>
    <source>
        <strain evidence="9">FAFU-HL-1</strain>
        <tissue evidence="9">Leaf</tissue>
    </source>
</reference>
<dbReference type="InterPro" id="IPR008949">
    <property type="entry name" value="Isoprenoid_synthase_dom_sf"/>
</dbReference>
<dbReference type="GO" id="GO:0016102">
    <property type="term" value="P:diterpenoid biosynthetic process"/>
    <property type="evidence" value="ECO:0007669"/>
    <property type="project" value="InterPro"/>
</dbReference>
<evidence type="ECO:0000256" key="5">
    <source>
        <dbReference type="ARBA" id="ARBA00066664"/>
    </source>
</evidence>
<feature type="domain" description="Terpene synthase N-terminal" evidence="7">
    <location>
        <begin position="65"/>
        <end position="237"/>
    </location>
</feature>
<dbReference type="Proteomes" id="UP000657918">
    <property type="component" value="Unassembled WGS sequence"/>
</dbReference>
<accession>A0A835K601</accession>
<name>A0A835K601_9ROSI</name>
<dbReference type="AlphaFoldDB" id="A0A835K601"/>
<dbReference type="PANTHER" id="PTHR31225">
    <property type="entry name" value="OS04G0344100 PROTEIN-RELATED"/>
    <property type="match status" value="1"/>
</dbReference>
<dbReference type="SFLD" id="SFLDG01019">
    <property type="entry name" value="Terpene_Cyclase_Like_1_C_Termi"/>
    <property type="match status" value="1"/>
</dbReference>
<dbReference type="Gene3D" id="1.50.10.130">
    <property type="entry name" value="Terpene synthase, N-terminal domain"/>
    <property type="match status" value="1"/>
</dbReference>
<keyword evidence="4" id="KW-0456">Lyase</keyword>
<dbReference type="CDD" id="cd00684">
    <property type="entry name" value="Terpene_cyclase_plant_C1"/>
    <property type="match status" value="1"/>
</dbReference>
<dbReference type="EC" id="4.2.3.27" evidence="5"/>
<gene>
    <name evidence="9" type="ORF">SADUNF_Sadunf07G0101200</name>
</gene>